<dbReference type="EMBL" id="CP010827">
    <property type="protein sequence ID" value="AJI77726.1"/>
    <property type="molecule type" value="Genomic_DNA"/>
</dbReference>
<feature type="transmembrane region" description="Helical" evidence="1">
    <location>
        <begin position="5"/>
        <end position="22"/>
    </location>
</feature>
<dbReference type="RefSeq" id="WP_042528855.1">
    <property type="nucleotide sequence ID" value="NZ_CP010827.1"/>
</dbReference>
<keyword evidence="1" id="KW-0472">Membrane</keyword>
<organism evidence="2 3">
    <name type="scientific">Corynebacterium singulare</name>
    <dbReference type="NCBI Taxonomy" id="161899"/>
    <lineage>
        <taxon>Bacteria</taxon>
        <taxon>Bacillati</taxon>
        <taxon>Actinomycetota</taxon>
        <taxon>Actinomycetes</taxon>
        <taxon>Mycobacteriales</taxon>
        <taxon>Corynebacteriaceae</taxon>
        <taxon>Corynebacterium</taxon>
    </lineage>
</organism>
<dbReference type="STRING" id="161899.CSING_00800"/>
<protein>
    <submittedName>
        <fullName evidence="2">Uncharacterized protein</fullName>
    </submittedName>
</protein>
<keyword evidence="1" id="KW-0812">Transmembrane</keyword>
<evidence type="ECO:0000313" key="3">
    <source>
        <dbReference type="Proteomes" id="UP000031890"/>
    </source>
</evidence>
<evidence type="ECO:0000313" key="2">
    <source>
        <dbReference type="EMBL" id="AJI77726.1"/>
    </source>
</evidence>
<evidence type="ECO:0000256" key="1">
    <source>
        <dbReference type="SAM" id="Phobius"/>
    </source>
</evidence>
<feature type="transmembrane region" description="Helical" evidence="1">
    <location>
        <begin position="28"/>
        <end position="46"/>
    </location>
</feature>
<name>A0A0B6F123_9CORY</name>
<dbReference type="KEGG" id="csx:CSING_00800"/>
<dbReference type="Proteomes" id="UP000031890">
    <property type="component" value="Chromosome"/>
</dbReference>
<sequence length="62" mass="6825">MKEKLVPCLIAGAILGVVLWLASGMLWLLPVGLVLGLAGYPLLGMTRDESQARKRRDDTFRD</sequence>
<reference evidence="2 3" key="1">
    <citation type="journal article" date="2015" name="Genome Announc.">
        <title>Complete Genome Sequence and Annotation of Corynebacterium singulare DSM 44357, Isolated from a Human Semen Specimen.</title>
        <authorList>
            <person name="Merten M."/>
            <person name="Brinkrolf K."/>
            <person name="Albersmeier A."/>
            <person name="Kutter Y."/>
            <person name="Ruckert C."/>
            <person name="Tauch A."/>
        </authorList>
    </citation>
    <scope>NUCLEOTIDE SEQUENCE [LARGE SCALE GENOMIC DNA]</scope>
    <source>
        <strain evidence="2">IBS B52218</strain>
    </source>
</reference>
<dbReference type="AlphaFoldDB" id="A0A0B6F123"/>
<gene>
    <name evidence="2" type="ORF">CSING_00800</name>
</gene>
<dbReference type="HOGENOM" id="CLU_2896489_0_0_11"/>
<keyword evidence="1" id="KW-1133">Transmembrane helix</keyword>
<proteinExistence type="predicted"/>
<accession>A0A0B6F123</accession>